<dbReference type="EMBL" id="ML769517">
    <property type="protein sequence ID" value="KAE9396189.1"/>
    <property type="molecule type" value="Genomic_DNA"/>
</dbReference>
<accession>A0A6A4HCX6</accession>
<evidence type="ECO:0000313" key="3">
    <source>
        <dbReference type="Proteomes" id="UP000799118"/>
    </source>
</evidence>
<evidence type="ECO:0000256" key="1">
    <source>
        <dbReference type="SAM" id="MobiDB-lite"/>
    </source>
</evidence>
<feature type="region of interest" description="Disordered" evidence="1">
    <location>
        <begin position="78"/>
        <end position="99"/>
    </location>
</feature>
<dbReference type="OrthoDB" id="3056569at2759"/>
<keyword evidence="3" id="KW-1185">Reference proteome</keyword>
<proteinExistence type="predicted"/>
<name>A0A6A4HCX6_9AGAR</name>
<evidence type="ECO:0000313" key="2">
    <source>
        <dbReference type="EMBL" id="KAE9396189.1"/>
    </source>
</evidence>
<dbReference type="AlphaFoldDB" id="A0A6A4HCX6"/>
<dbReference type="Proteomes" id="UP000799118">
    <property type="component" value="Unassembled WGS sequence"/>
</dbReference>
<organism evidence="2 3">
    <name type="scientific">Gymnopus androsaceus JB14</name>
    <dbReference type="NCBI Taxonomy" id="1447944"/>
    <lineage>
        <taxon>Eukaryota</taxon>
        <taxon>Fungi</taxon>
        <taxon>Dikarya</taxon>
        <taxon>Basidiomycota</taxon>
        <taxon>Agaricomycotina</taxon>
        <taxon>Agaricomycetes</taxon>
        <taxon>Agaricomycetidae</taxon>
        <taxon>Agaricales</taxon>
        <taxon>Marasmiineae</taxon>
        <taxon>Omphalotaceae</taxon>
        <taxon>Gymnopus</taxon>
    </lineage>
</organism>
<reference evidence="2" key="1">
    <citation type="journal article" date="2019" name="Environ. Microbiol.">
        <title>Fungal ecological strategies reflected in gene transcription - a case study of two litter decomposers.</title>
        <authorList>
            <person name="Barbi F."/>
            <person name="Kohler A."/>
            <person name="Barry K."/>
            <person name="Baskaran P."/>
            <person name="Daum C."/>
            <person name="Fauchery L."/>
            <person name="Ihrmark K."/>
            <person name="Kuo A."/>
            <person name="LaButti K."/>
            <person name="Lipzen A."/>
            <person name="Morin E."/>
            <person name="Grigoriev I.V."/>
            <person name="Henrissat B."/>
            <person name="Lindahl B."/>
            <person name="Martin F."/>
        </authorList>
    </citation>
    <scope>NUCLEOTIDE SEQUENCE</scope>
    <source>
        <strain evidence="2">JB14</strain>
    </source>
</reference>
<sequence length="138" mass="16108">MQRVLLEYLRHETREEAYAGQTIISDLTLSKINGTLHAKEMKKSTKPDKQMLPNLGYGRLWSTQAILDFQIMKKVENDDLAEKKKRKDKRAAQKAGKEAIEKEWQEIKAKHEEEVKEWGIKCQNLQEKDTKGKDLPKN</sequence>
<gene>
    <name evidence="2" type="ORF">BT96DRAFT_1040739</name>
</gene>
<protein>
    <submittedName>
        <fullName evidence="2">Uncharacterized protein</fullName>
    </submittedName>
</protein>